<feature type="non-terminal residue" evidence="3">
    <location>
        <position position="214"/>
    </location>
</feature>
<sequence>NAIQKPVQDKDTLLKQFPVSSGTQHRKKEAEPNPYGDWVLVKKDFEHKPTTASSAKTFTETTPVNSTTIVPAAITATAITTAAAVVTTSTAADVAVALAAAPAVAATAAVTPAVVAPLAIAGASNDSVFPKQPSQLNVDITTMVTERLQAMRKLQENPHDVEAMGVMYKANQQIQSWAQASHKPGQYTGSTDAQILKPTELANSNPKGQAWAKK</sequence>
<dbReference type="PANTHER" id="PTHR46528">
    <property type="entry name" value="PROTEIN SON"/>
    <property type="match status" value="1"/>
</dbReference>
<dbReference type="RefSeq" id="XP_006820886.1">
    <property type="nucleotide sequence ID" value="XM_006820823.1"/>
</dbReference>
<name>A0ABM0MLJ5_SACKO</name>
<gene>
    <name evidence="3" type="primary">LOC102807074</name>
</gene>
<dbReference type="Proteomes" id="UP000694865">
    <property type="component" value="Unplaced"/>
</dbReference>
<evidence type="ECO:0000313" key="2">
    <source>
        <dbReference type="Proteomes" id="UP000694865"/>
    </source>
</evidence>
<dbReference type="PANTHER" id="PTHR46528:SF1">
    <property type="entry name" value="PROTEIN SON"/>
    <property type="match status" value="1"/>
</dbReference>
<proteinExistence type="predicted"/>
<feature type="non-terminal residue" evidence="3">
    <location>
        <position position="1"/>
    </location>
</feature>
<evidence type="ECO:0000313" key="3">
    <source>
        <dbReference type="RefSeq" id="XP_006820886.1"/>
    </source>
</evidence>
<reference evidence="3" key="1">
    <citation type="submission" date="2025-08" db="UniProtKB">
        <authorList>
            <consortium name="RefSeq"/>
        </authorList>
    </citation>
    <scope>IDENTIFICATION</scope>
    <source>
        <tissue evidence="3">Testes</tissue>
    </source>
</reference>
<keyword evidence="2" id="KW-1185">Reference proteome</keyword>
<accession>A0ABM0MLJ5</accession>
<feature type="region of interest" description="Disordered" evidence="1">
    <location>
        <begin position="1"/>
        <end position="35"/>
    </location>
</feature>
<dbReference type="InterPro" id="IPR032922">
    <property type="entry name" value="SON"/>
</dbReference>
<organism evidence="2 3">
    <name type="scientific">Saccoglossus kowalevskii</name>
    <name type="common">Acorn worm</name>
    <dbReference type="NCBI Taxonomy" id="10224"/>
    <lineage>
        <taxon>Eukaryota</taxon>
        <taxon>Metazoa</taxon>
        <taxon>Hemichordata</taxon>
        <taxon>Enteropneusta</taxon>
        <taxon>Harrimaniidae</taxon>
        <taxon>Saccoglossus</taxon>
    </lineage>
</organism>
<evidence type="ECO:0000256" key="1">
    <source>
        <dbReference type="SAM" id="MobiDB-lite"/>
    </source>
</evidence>
<protein>
    <submittedName>
        <fullName evidence="3">Protein SON-like</fullName>
    </submittedName>
</protein>
<dbReference type="GeneID" id="102807074"/>